<evidence type="ECO:0000313" key="3">
    <source>
        <dbReference type="Proteomes" id="UP001634394"/>
    </source>
</evidence>
<dbReference type="Pfam" id="PF03765">
    <property type="entry name" value="CRAL_TRIO_N"/>
    <property type="match status" value="1"/>
</dbReference>
<comment type="caution">
    <text evidence="2">The sequence shown here is derived from an EMBL/GenBank/DDBJ whole genome shotgun (WGS) entry which is preliminary data.</text>
</comment>
<gene>
    <name evidence="2" type="ORF">ACJMK2_000139</name>
</gene>
<dbReference type="AlphaFoldDB" id="A0ABD3XQ79"/>
<accession>A0ABD3XQ79</accession>
<dbReference type="Proteomes" id="UP001634394">
    <property type="component" value="Unassembled WGS sequence"/>
</dbReference>
<name>A0ABD3XQ79_SINWO</name>
<proteinExistence type="predicted"/>
<keyword evidence="3" id="KW-1185">Reference proteome</keyword>
<dbReference type="InterPro" id="IPR036273">
    <property type="entry name" value="CRAL/TRIO_N_dom_sf"/>
</dbReference>
<dbReference type="Gene3D" id="1.10.8.20">
    <property type="entry name" value="N-terminal domain of phosphatidylinositol transfer protein sec14p"/>
    <property type="match status" value="1"/>
</dbReference>
<dbReference type="InterPro" id="IPR036865">
    <property type="entry name" value="CRAL-TRIO_dom_sf"/>
</dbReference>
<protein>
    <recommendedName>
        <fullName evidence="1">CRAL-TRIO domain-containing protein</fullName>
    </recommendedName>
</protein>
<dbReference type="PANTHER" id="PTHR10174:SF130">
    <property type="entry name" value="ALPHA-TOCOPHEROL TRANSFER PROTEIN-LIKE"/>
    <property type="match status" value="1"/>
</dbReference>
<feature type="domain" description="CRAL-TRIO" evidence="1">
    <location>
        <begin position="99"/>
        <end position="264"/>
    </location>
</feature>
<dbReference type="PRINTS" id="PR00180">
    <property type="entry name" value="CRETINALDHBP"/>
</dbReference>
<dbReference type="Pfam" id="PF00650">
    <property type="entry name" value="CRAL_TRIO"/>
    <property type="match status" value="1"/>
</dbReference>
<dbReference type="CDD" id="cd00170">
    <property type="entry name" value="SEC14"/>
    <property type="match status" value="1"/>
</dbReference>
<dbReference type="InterPro" id="IPR011074">
    <property type="entry name" value="CRAL/TRIO_N_dom"/>
</dbReference>
<dbReference type="InterPro" id="IPR001251">
    <property type="entry name" value="CRAL-TRIO_dom"/>
</dbReference>
<dbReference type="SMART" id="SM01100">
    <property type="entry name" value="CRAL_TRIO_N"/>
    <property type="match status" value="1"/>
</dbReference>
<dbReference type="Gene3D" id="3.40.525.10">
    <property type="entry name" value="CRAL-TRIO lipid binding domain"/>
    <property type="match status" value="1"/>
</dbReference>
<dbReference type="EMBL" id="JBJQND010000001">
    <property type="protein sequence ID" value="KAL3887746.1"/>
    <property type="molecule type" value="Genomic_DNA"/>
</dbReference>
<dbReference type="Gene3D" id="1.20.5.1200">
    <property type="entry name" value="Alpha-tocopherol transfer"/>
    <property type="match status" value="1"/>
</dbReference>
<sequence>MADSSVDPVITGSYVCTLNEELQAKAEKELHEKPTQRAQDIQKLRNMVEKRKDLRIRTDDGFLLRFLRAKKFDLERAFTLILKHYQMKAENPELMSNLRPSAVKHVLEAGVTGVLRHRDREGRKVIIFRPGLWDPEKFGLGDIFRTNFITLSKLIEDEETQVNGVVMIADLKGMGWNHAKNMSPFYAKRIASLLQDCFPMRFKGVHYVHEPKIFDYIFAIIKPFMKEKILSRINFHGDRVQELADIVDPEFLPEEFGGKQPPFSNKEWAEYLLSCDTQFDAEAKYGLIINTPLQTKQKEDAVEGVVGSFRKLET</sequence>
<dbReference type="SUPFAM" id="SSF46938">
    <property type="entry name" value="CRAL/TRIO N-terminal domain"/>
    <property type="match status" value="1"/>
</dbReference>
<organism evidence="2 3">
    <name type="scientific">Sinanodonta woodiana</name>
    <name type="common">Chinese pond mussel</name>
    <name type="synonym">Anodonta woodiana</name>
    <dbReference type="NCBI Taxonomy" id="1069815"/>
    <lineage>
        <taxon>Eukaryota</taxon>
        <taxon>Metazoa</taxon>
        <taxon>Spiralia</taxon>
        <taxon>Lophotrochozoa</taxon>
        <taxon>Mollusca</taxon>
        <taxon>Bivalvia</taxon>
        <taxon>Autobranchia</taxon>
        <taxon>Heteroconchia</taxon>
        <taxon>Palaeoheterodonta</taxon>
        <taxon>Unionida</taxon>
        <taxon>Unionoidea</taxon>
        <taxon>Unionidae</taxon>
        <taxon>Unioninae</taxon>
        <taxon>Sinanodonta</taxon>
    </lineage>
</organism>
<dbReference type="SUPFAM" id="SSF52087">
    <property type="entry name" value="CRAL/TRIO domain"/>
    <property type="match status" value="1"/>
</dbReference>
<dbReference type="PANTHER" id="PTHR10174">
    <property type="entry name" value="ALPHA-TOCOPHEROL TRANSFER PROTEIN-RELATED"/>
    <property type="match status" value="1"/>
</dbReference>
<dbReference type="SMART" id="SM00516">
    <property type="entry name" value="SEC14"/>
    <property type="match status" value="1"/>
</dbReference>
<evidence type="ECO:0000313" key="2">
    <source>
        <dbReference type="EMBL" id="KAL3887746.1"/>
    </source>
</evidence>
<dbReference type="PROSITE" id="PS50191">
    <property type="entry name" value="CRAL_TRIO"/>
    <property type="match status" value="1"/>
</dbReference>
<evidence type="ECO:0000259" key="1">
    <source>
        <dbReference type="PROSITE" id="PS50191"/>
    </source>
</evidence>
<reference evidence="2 3" key="1">
    <citation type="submission" date="2024-11" db="EMBL/GenBank/DDBJ databases">
        <title>Chromosome-level genome assembly of the freshwater bivalve Anodonta woodiana.</title>
        <authorList>
            <person name="Chen X."/>
        </authorList>
    </citation>
    <scope>NUCLEOTIDE SEQUENCE [LARGE SCALE GENOMIC DNA]</scope>
    <source>
        <strain evidence="2">MN2024</strain>
        <tissue evidence="2">Gills</tissue>
    </source>
</reference>